<dbReference type="GeneID" id="40321602"/>
<dbReference type="RefSeq" id="XP_029225014.1">
    <property type="nucleotide sequence ID" value="XM_029374848.1"/>
</dbReference>
<sequence>MPGELPRRRTPPPARSLRAIPPSLHWPPSFSPGPGSGWAPGLLKRRMLAAHGPGAEGPLPYAARRRHAKNSPPDMFDPQTAGAFEALRALRRSESREYWMAAVQWEYAAGSGFGEVFEHARAGPAGRPRVFWNVVTLSSWTAGASSGEERAYFWPLASLFARR</sequence>
<organism evidence="2 3">
    <name type="scientific">Trypanosoma conorhini</name>
    <dbReference type="NCBI Taxonomy" id="83891"/>
    <lineage>
        <taxon>Eukaryota</taxon>
        <taxon>Discoba</taxon>
        <taxon>Euglenozoa</taxon>
        <taxon>Kinetoplastea</taxon>
        <taxon>Metakinetoplastina</taxon>
        <taxon>Trypanosomatida</taxon>
        <taxon>Trypanosomatidae</taxon>
        <taxon>Trypanosoma</taxon>
    </lineage>
</organism>
<proteinExistence type="predicted"/>
<reference evidence="2 3" key="1">
    <citation type="journal article" date="2018" name="BMC Genomics">
        <title>Genomic comparison of Trypanosoma conorhini and Trypanosoma rangeli to Trypanosoma cruzi strains of high and low virulence.</title>
        <authorList>
            <person name="Bradwell K.R."/>
            <person name="Koparde V.N."/>
            <person name="Matveyev A.V."/>
            <person name="Serrano M.G."/>
            <person name="Alves J.M."/>
            <person name="Parikh H."/>
            <person name="Huang B."/>
            <person name="Lee V."/>
            <person name="Espinosa-Alvarez O."/>
            <person name="Ortiz P.A."/>
            <person name="Costa-Martins A.G."/>
            <person name="Teixeira M.M."/>
            <person name="Buck G.A."/>
        </authorList>
    </citation>
    <scope>NUCLEOTIDE SEQUENCE [LARGE SCALE GENOMIC DNA]</scope>
    <source>
        <strain evidence="2 3">025E</strain>
    </source>
</reference>
<evidence type="ECO:0000313" key="3">
    <source>
        <dbReference type="Proteomes" id="UP000284403"/>
    </source>
</evidence>
<dbReference type="EMBL" id="MKKU01000685">
    <property type="protein sequence ID" value="RNF04273.1"/>
    <property type="molecule type" value="Genomic_DNA"/>
</dbReference>
<dbReference type="Proteomes" id="UP000284403">
    <property type="component" value="Unassembled WGS sequence"/>
</dbReference>
<protein>
    <submittedName>
        <fullName evidence="2">Uncharacterized protein</fullName>
    </submittedName>
</protein>
<comment type="caution">
    <text evidence="2">The sequence shown here is derived from an EMBL/GenBank/DDBJ whole genome shotgun (WGS) entry which is preliminary data.</text>
</comment>
<accession>A0A422NFN0</accession>
<gene>
    <name evidence="2" type="ORF">Tco025E_07991</name>
</gene>
<dbReference type="AlphaFoldDB" id="A0A422NFN0"/>
<evidence type="ECO:0000313" key="2">
    <source>
        <dbReference type="EMBL" id="RNF04273.1"/>
    </source>
</evidence>
<feature type="region of interest" description="Disordered" evidence="1">
    <location>
        <begin position="1"/>
        <end position="38"/>
    </location>
</feature>
<keyword evidence="3" id="KW-1185">Reference proteome</keyword>
<evidence type="ECO:0000256" key="1">
    <source>
        <dbReference type="SAM" id="MobiDB-lite"/>
    </source>
</evidence>
<name>A0A422NFN0_9TRYP</name>